<evidence type="ECO:0000256" key="4">
    <source>
        <dbReference type="SAM" id="MobiDB-lite"/>
    </source>
</evidence>
<feature type="region of interest" description="Disordered" evidence="4">
    <location>
        <begin position="912"/>
        <end position="951"/>
    </location>
</feature>
<dbReference type="Gene3D" id="3.30.710.10">
    <property type="entry name" value="Potassium Channel Kv1.1, Chain A"/>
    <property type="match status" value="2"/>
</dbReference>
<dbReference type="Gene3D" id="2.130.10.30">
    <property type="entry name" value="Regulator of chromosome condensation 1/beta-lactamase-inhibitor protein II"/>
    <property type="match status" value="1"/>
</dbReference>
<evidence type="ECO:0000259" key="5">
    <source>
        <dbReference type="PROSITE" id="PS50097"/>
    </source>
</evidence>
<dbReference type="InterPro" id="IPR002110">
    <property type="entry name" value="Ankyrin_rpt"/>
</dbReference>
<dbReference type="InterPro" id="IPR051625">
    <property type="entry name" value="Signaling_Regulatory_Domain"/>
</dbReference>
<dbReference type="PANTHER" id="PTHR22872:SF2">
    <property type="entry name" value="INHIBITOR OF BRUTON TYROSINE KINASE"/>
    <property type="match status" value="1"/>
</dbReference>
<feature type="domain" description="BTB" evidence="5">
    <location>
        <begin position="566"/>
        <end position="629"/>
    </location>
</feature>
<name>A0A1B6MEM7_9HEMI</name>
<dbReference type="PROSITE" id="PS50012">
    <property type="entry name" value="RCC1_3"/>
    <property type="match status" value="2"/>
</dbReference>
<dbReference type="InterPro" id="IPR000210">
    <property type="entry name" value="BTB/POZ_dom"/>
</dbReference>
<sequence length="1196" mass="132885">MSKHTSSSGLESSCTEKCKYKDHGRNITSVITKTSISDYQLACYLNSFCKNHAQVVDHEGRNALHIAASCGRRDLCYWLVKAGQADLNSKDQESGYTPLHRSIFYGHINNAVSFIQMGAQMQVMDKEDLQASDHAMKDRLVREFSAHNPCQVYAWGTNHNYTLGTGNQHSRQHPELLDLFRKNNTSIKQVAIDKFHSVFVSSAGQVWACGHGQGGRLGVDSEQMVLTPQRVRTAAEQVVSASVGRNHTILLMESGAVWTCGSNDHHVLGHSPPPPALHTPRPIHPRNLKSAGSVVTGVVAARFHSVFWSESAILTCGLHGGQLGHPQLPERTVISPKQVMGLNLGQKHKIVDVAASVGATAIIANKGDIWVLHNYQVRRIASKILDAVKLSVFGGELNAEADQKLSAKGGEELKVMVLNSSGNVLLWQESFPTLTRCIYPLKRSLTFTGMTLCRSCALLITVDGEAYLAQVKPKPRKKVTATIPKSEDMSFNRFIETLECHHMTINRLPHIHRAVHISADPKGQNFIVIQENPKVNLTDIPMIGETEFPQQMATLLTDAHEEDSLHDIWIESDKCSVAAHHMVLARVSEEFANLSRSCSIRKVKLEGADWEILHQVLTFAYTHDCDIIHPGPFQTNLFKGDVIKAALDIAKTWKMQTLMKCLHLLKYDGGLILLKEEGSSIHQVLGERPQMERSMLASLYDVTIASSDGASFRAHKCVLAARLDYFNSMFTGGWVEADATTNLSLPIPQTILHEVLDFLYKDEAPSLAESQDVDYISSVLVVADQLFISRLKQICEVALSGNLSLRNAAYLLQLAITYNADQLKSCCMQFICLNLTAILETRVLEILDNSTLEDLSRYYRNMIPAMCKRIITPFTTNVTEDDINEIASSYPVTWLDSEELTSGVELITAKLNRSNPMPTPGKRKVTRNRKSSESQRKRIESVSSNSDLDCSVDTSKEKVDFDDLVELDPKSKKEEWVTIDKAQKTIQNRLKVLVTAALVQPSQETYTPLVPLPPTHTTPSAHPHPAIQDNKQFPQLSSTPPKPGSSPLSSYIEIKRSPAVKLSQKQRKKLLADGGVQSVPEPVVVVRTPWATINNNVDCSLADIMKNAQTVGSPPTSGPVQELVKFADIMAEEIQQRDNLSKMKSKSLQLTQIEDKAMEELRVFYNAAHIYEERITVERVLSANIAKPIWITSRHQ</sequence>
<feature type="repeat" description="RCC1" evidence="3">
    <location>
        <begin position="204"/>
        <end position="254"/>
    </location>
</feature>
<feature type="repeat" description="ANK" evidence="2">
    <location>
        <begin position="94"/>
        <end position="126"/>
    </location>
</feature>
<evidence type="ECO:0000313" key="6">
    <source>
        <dbReference type="EMBL" id="JAT34345.1"/>
    </source>
</evidence>
<dbReference type="Pfam" id="PF00651">
    <property type="entry name" value="BTB"/>
    <property type="match status" value="2"/>
</dbReference>
<keyword evidence="1" id="KW-0677">Repeat</keyword>
<dbReference type="PROSITE" id="PS50297">
    <property type="entry name" value="ANK_REP_REGION"/>
    <property type="match status" value="1"/>
</dbReference>
<keyword evidence="2" id="KW-0040">ANK repeat</keyword>
<dbReference type="SMART" id="SM00225">
    <property type="entry name" value="BTB"/>
    <property type="match status" value="2"/>
</dbReference>
<dbReference type="Pfam" id="PF00415">
    <property type="entry name" value="RCC1"/>
    <property type="match status" value="2"/>
</dbReference>
<dbReference type="Pfam" id="PF12796">
    <property type="entry name" value="Ank_2"/>
    <property type="match status" value="1"/>
</dbReference>
<dbReference type="CDD" id="cd18500">
    <property type="entry name" value="BACK_IBtk"/>
    <property type="match status" value="1"/>
</dbReference>
<dbReference type="Gene3D" id="6.10.250.3030">
    <property type="match status" value="1"/>
</dbReference>
<dbReference type="Gene3D" id="1.25.40.20">
    <property type="entry name" value="Ankyrin repeat-containing domain"/>
    <property type="match status" value="1"/>
</dbReference>
<feature type="region of interest" description="Disordered" evidence="4">
    <location>
        <begin position="1008"/>
        <end position="1050"/>
    </location>
</feature>
<dbReference type="InterPro" id="IPR000408">
    <property type="entry name" value="Reg_chr_condens"/>
</dbReference>
<dbReference type="SUPFAM" id="SSF48403">
    <property type="entry name" value="Ankyrin repeat"/>
    <property type="match status" value="1"/>
</dbReference>
<feature type="compositionally biased region" description="Basic and acidic residues" evidence="4">
    <location>
        <begin position="930"/>
        <end position="940"/>
    </location>
</feature>
<dbReference type="InterPro" id="IPR036770">
    <property type="entry name" value="Ankyrin_rpt-contain_sf"/>
</dbReference>
<feature type="repeat" description="RCC1" evidence="3">
    <location>
        <begin position="150"/>
        <end position="203"/>
    </location>
</feature>
<evidence type="ECO:0000256" key="2">
    <source>
        <dbReference type="PROSITE-ProRule" id="PRU00023"/>
    </source>
</evidence>
<dbReference type="EMBL" id="GEBQ01005632">
    <property type="protein sequence ID" value="JAT34345.1"/>
    <property type="molecule type" value="Transcribed_RNA"/>
</dbReference>
<dbReference type="SMART" id="SM00248">
    <property type="entry name" value="ANK"/>
    <property type="match status" value="2"/>
</dbReference>
<accession>A0A1B6MEM7</accession>
<evidence type="ECO:0000256" key="1">
    <source>
        <dbReference type="ARBA" id="ARBA00022737"/>
    </source>
</evidence>
<gene>
    <name evidence="6" type="ORF">g.30892</name>
</gene>
<reference evidence="6" key="1">
    <citation type="submission" date="2015-11" db="EMBL/GenBank/DDBJ databases">
        <title>De novo transcriptome assembly of four potential Pierce s Disease insect vectors from Arizona vineyards.</title>
        <authorList>
            <person name="Tassone E.E."/>
        </authorList>
    </citation>
    <scope>NUCLEOTIDE SEQUENCE</scope>
</reference>
<dbReference type="AlphaFoldDB" id="A0A1B6MEM7"/>
<feature type="compositionally biased region" description="Polar residues" evidence="4">
    <location>
        <begin position="1029"/>
        <end position="1039"/>
    </location>
</feature>
<dbReference type="InterPro" id="IPR011333">
    <property type="entry name" value="SKP1/BTB/POZ_sf"/>
</dbReference>
<dbReference type="PROSITE" id="PS50088">
    <property type="entry name" value="ANK_REPEAT"/>
    <property type="match status" value="1"/>
</dbReference>
<dbReference type="PROSITE" id="PS50097">
    <property type="entry name" value="BTB"/>
    <property type="match status" value="2"/>
</dbReference>
<organism evidence="6">
    <name type="scientific">Graphocephala atropunctata</name>
    <dbReference type="NCBI Taxonomy" id="36148"/>
    <lineage>
        <taxon>Eukaryota</taxon>
        <taxon>Metazoa</taxon>
        <taxon>Ecdysozoa</taxon>
        <taxon>Arthropoda</taxon>
        <taxon>Hexapoda</taxon>
        <taxon>Insecta</taxon>
        <taxon>Pterygota</taxon>
        <taxon>Neoptera</taxon>
        <taxon>Paraneoptera</taxon>
        <taxon>Hemiptera</taxon>
        <taxon>Auchenorrhyncha</taxon>
        <taxon>Membracoidea</taxon>
        <taxon>Cicadellidae</taxon>
        <taxon>Cicadellinae</taxon>
        <taxon>Cicadellini</taxon>
        <taxon>Graphocephala</taxon>
    </lineage>
</organism>
<dbReference type="InterPro" id="IPR009091">
    <property type="entry name" value="RCC1/BLIP-II"/>
</dbReference>
<protein>
    <recommendedName>
        <fullName evidence="5">BTB domain-containing protein</fullName>
    </recommendedName>
</protein>
<proteinExistence type="predicted"/>
<dbReference type="PANTHER" id="PTHR22872">
    <property type="entry name" value="BTK-BINDING PROTEIN-RELATED"/>
    <property type="match status" value="1"/>
</dbReference>
<feature type="domain" description="BTB" evidence="5">
    <location>
        <begin position="700"/>
        <end position="763"/>
    </location>
</feature>
<dbReference type="SUPFAM" id="SSF50985">
    <property type="entry name" value="RCC1/BLIP-II"/>
    <property type="match status" value="1"/>
</dbReference>
<evidence type="ECO:0000256" key="3">
    <source>
        <dbReference type="PROSITE-ProRule" id="PRU00235"/>
    </source>
</evidence>
<dbReference type="SUPFAM" id="SSF54695">
    <property type="entry name" value="POZ domain"/>
    <property type="match status" value="2"/>
</dbReference>